<gene>
    <name evidence="1" type="ORF">ACFOZ7_07335</name>
</gene>
<evidence type="ECO:0000313" key="1">
    <source>
        <dbReference type="EMBL" id="MFC4246812.1"/>
    </source>
</evidence>
<dbReference type="AlphaFoldDB" id="A0ABD5NXF4"/>
<organism evidence="1 2">
    <name type="scientific">Natribaculum luteum</name>
    <dbReference type="NCBI Taxonomy" id="1586232"/>
    <lineage>
        <taxon>Archaea</taxon>
        <taxon>Methanobacteriati</taxon>
        <taxon>Methanobacteriota</taxon>
        <taxon>Stenosarchaea group</taxon>
        <taxon>Halobacteria</taxon>
        <taxon>Halobacteriales</taxon>
        <taxon>Natrialbaceae</taxon>
        <taxon>Natribaculum</taxon>
    </lineage>
</organism>
<evidence type="ECO:0000313" key="2">
    <source>
        <dbReference type="Proteomes" id="UP001595821"/>
    </source>
</evidence>
<dbReference type="Pfam" id="PF24018">
    <property type="entry name" value="DUF7331"/>
    <property type="match status" value="1"/>
</dbReference>
<accession>A0ABD5NXF4</accession>
<dbReference type="Proteomes" id="UP001595821">
    <property type="component" value="Unassembled WGS sequence"/>
</dbReference>
<reference evidence="1 2" key="1">
    <citation type="journal article" date="2014" name="Int. J. Syst. Evol. Microbiol.">
        <title>Complete genome sequence of Corynebacterium casei LMG S-19264T (=DSM 44701T), isolated from a smear-ripened cheese.</title>
        <authorList>
            <consortium name="US DOE Joint Genome Institute (JGI-PGF)"/>
            <person name="Walter F."/>
            <person name="Albersmeier A."/>
            <person name="Kalinowski J."/>
            <person name="Ruckert C."/>
        </authorList>
    </citation>
    <scope>NUCLEOTIDE SEQUENCE [LARGE SCALE GENOMIC DNA]</scope>
    <source>
        <strain evidence="1 2">IBRC-M 10912</strain>
    </source>
</reference>
<dbReference type="RefSeq" id="WP_246966403.1">
    <property type="nucleotide sequence ID" value="NZ_CP095397.1"/>
</dbReference>
<dbReference type="EMBL" id="JBHSDJ010000016">
    <property type="protein sequence ID" value="MFC4246812.1"/>
    <property type="molecule type" value="Genomic_DNA"/>
</dbReference>
<sequence>MENVPEPRERATEPIATDADRYVSYDDGDTTVICDRRDATAWIRSSVVVPVER</sequence>
<dbReference type="InterPro" id="IPR055755">
    <property type="entry name" value="DUF7331"/>
</dbReference>
<proteinExistence type="predicted"/>
<dbReference type="GeneID" id="71854320"/>
<comment type="caution">
    <text evidence="1">The sequence shown here is derived from an EMBL/GenBank/DDBJ whole genome shotgun (WGS) entry which is preliminary data.</text>
</comment>
<name>A0ABD5NXF4_9EURY</name>
<protein>
    <submittedName>
        <fullName evidence="1">Uncharacterized protein</fullName>
    </submittedName>
</protein>